<dbReference type="RefSeq" id="WP_072556827.1">
    <property type="nucleotide sequence ID" value="NZ_CP018155.1"/>
</dbReference>
<name>A0A1L3JMI3_9FLAO</name>
<evidence type="ECO:0000256" key="1">
    <source>
        <dbReference type="SAM" id="Coils"/>
    </source>
</evidence>
<feature type="coiled-coil region" evidence="1">
    <location>
        <begin position="1551"/>
        <end position="1585"/>
    </location>
</feature>
<accession>A0A1L3JMI3</accession>
<proteinExistence type="predicted"/>
<dbReference type="EMBL" id="CP018155">
    <property type="protein sequence ID" value="APG66313.1"/>
    <property type="molecule type" value="Genomic_DNA"/>
</dbReference>
<sequence>MPTTPTTYHPKLSTLIDASAIPEDLKAVEQFVQGGINFLLGDLRYTNYIVEHSPDGDTAFYSLTLLGKELDLPLLGTGMHLVFFHGKTTGYSNFPIAMDWRWPIKRYINEFETKGFSYAPDAFLDILLSMADIESEQEVVEEIINVFLNGGTSPYDNAIDEVKANFQSIHDNWTGGANIKAELSNIITQIGNIKTAVGNLLDDYSLIEIAQNYKTITGNQDFTDIKTAVDTAKTSFDIIKDTADIDVDIYKIFIKAALKDAGDLDQKFDKLFELFQTWLGNITKEDVEYLLIPQFGFELTEIKMALQFPRKWLVPVKQITQVGGLLWVEDETPIPGTSPVEYKRAAIEFTAGAVKYHTQTGFDIDILESQSTSLPHCMIPKMELRLELLNIKLDLSRKKNIAEAIADDRPDDFIGAFIANANIYLPDKWFTFDPDGSTLKLYAKDVLVGTGGVTGIFGLEAVAGMDAKLEENTLLKDGRTITILKASGTNTDNDPDLIDKGDEVKVGTELLEKGRYLLNNGGSIFVDKDGKLEKFVSSDGSLSYLFGKKDASGNLEKGAWEIGFNSFYLKMIQNKVIESEIKGFITIPKFKQFVPETQKYLAGDLKINLQAFFENDGDFKMSASPENGLCFGIKDVFYIKVDKLELGQDDAKTYIETSGSIHFDNNEFLKDYLKDPIEIEKLRVYSDGSFEIEGGSIPIPAAVTMALGPVEVSITNITMGSEDVNPKLKFIGFDCGVSAGSAGLDMRGDGIKLMFNEDGSVMYLKINGIGVNLIIPATASEEDAALIIKGYLSMREVEYEGGISFSLPQIGLSGGAAMKMRPKVPAFVIDSFLSLPVPIPLGPTPLGIFSFRGLFGLRYAPDLPDGALQDPKVFFDFYKEKRPNPLNANNPDNGLHLGKIVYPEDEDMENTDTPISIGAGLTIATTADPETFSMEAFLFLSIPQFLLISGRANVMGPQVTPLSSEVPFFAYLAITKEFISIGMGADFKMNKDKGQFVEFEVEAQMAFFFNNPSAWYIHLGTKQKPNVARVIKEVFNLNAYAYLMLSAQGVQAGAGMKFDFKKKYGPVKVSAHAYLDTWVMMSFKQFQVGGGIALGGSVDIKVFGVGFYIGLDAYLMATLPKPFLIKGGVKVCVVVNLRIKKIKKCADINFKWELNKQIDRTPIGVIKIEENNEFVSAFHIGSEQPYQLNSIVKNNGGFPSKNDDATVIPMDTFIDIMLNKAVDPTNLVSIGGFTNPPSQNTEAVPPASVSTRVDHSFFIEEVNIKAWNNTTSNWVDYHPYEALGSDSFMDPAIIPSDLKIGYWQKQGKEYNKMRILSNSPFSFTNNSPNKFVPEQIGMTAGTLFCRAKEKSWHCENWNPENYFIKDKNTKFKDLLIKSLKHDASVLPFLNVFNIPHSIKMSNQGVFEIVFPEAVLECKTKLFSYAKNVKISFYGIRNITVFQDLKEEVDGVEVVVEEVEKTLGEEYILIEERLLASPDWLVDVTYLSEETTIRKISIEPVAYDLNKANKLKNEIHELELLLLEEQKSKEYKVALKRKINELNSLTAISCPKTTSEQEIKETEQEIKNLEKQQESCKNEIEIALNNKNKFCEISTEKEELLELCFIKGECIINNDKNCLQNLEKRKIDRNLAKLIEQISKLNEKYCETYKNYVSRLHKRLKRDYEKAKGNCEKWTNTLNEKENECKEISEKIRSLYILKEKINPNEKEGNIDKCATYIHQICWLTEEDVLYNNSIPSVAALEAEYDSMQLANKVIAPIWKPDINYCLEIITKENISGVTLPVEETYYIQFKTQGPIGHFGLEHLSQSVKDQFKLESDGKRKDRKYKLDELGEFILDEFNNKIEVFEMQLDVPELSLRSYINHKISYPDTTGNIINAKPLYFENPDLKIFYNHPFVYHMFNKWPDYKNLGESDCDIGLRVKDPTENFGVKDSELTTENQHQLAVISQFPVSTVAWKENDNPPIPKGIEAINNLRNPKIKNPDFDGQTCWQIGGDPITPLQKNMEVKVEHLLPSKLYNAVVFGIYNGTEKNIHSYPFQTSRFANLQEHINSYKLKGKAGDTKDAVYTINLELGNDVTTATKEIVKTLLIAVGMEAHYPYDDKTLQAYPNDCERIVKEYLPGLKEMLPPVGTEFNLLVETNTNHFIGTWIRSVEPLNDPRIPNEVIEKSIFPIYDNLKQSLYDKYSIDFENDTMSNLESNLELLFNSTWLKSKFVSIYSKDRTEVLILNMSNTNLPNNLKFRFDYLQWDNNQDKYVEIPPSFTTKNLNV</sequence>
<feature type="coiled-coil region" evidence="1">
    <location>
        <begin position="1623"/>
        <end position="1697"/>
    </location>
</feature>
<dbReference type="KEGG" id="ten:LPB136_13435"/>
<reference evidence="2 3" key="1">
    <citation type="submission" date="2016-11" db="EMBL/GenBank/DDBJ databases">
        <title>Tenacibaculum sp. LPB0136, isolated from marine environment.</title>
        <authorList>
            <person name="Kim E."/>
            <person name="Yi H."/>
        </authorList>
    </citation>
    <scope>NUCLEOTIDE SEQUENCE [LARGE SCALE GENOMIC DNA]</scope>
    <source>
        <strain evidence="2 3">LPB0136</strain>
    </source>
</reference>
<dbReference type="Proteomes" id="UP000181898">
    <property type="component" value="Chromosome"/>
</dbReference>
<organism evidence="2 3">
    <name type="scientific">Tenacibaculum todarodis</name>
    <dbReference type="NCBI Taxonomy" id="1850252"/>
    <lineage>
        <taxon>Bacteria</taxon>
        <taxon>Pseudomonadati</taxon>
        <taxon>Bacteroidota</taxon>
        <taxon>Flavobacteriia</taxon>
        <taxon>Flavobacteriales</taxon>
        <taxon>Flavobacteriaceae</taxon>
        <taxon>Tenacibaculum</taxon>
    </lineage>
</organism>
<evidence type="ECO:0000313" key="3">
    <source>
        <dbReference type="Proteomes" id="UP000181898"/>
    </source>
</evidence>
<keyword evidence="3" id="KW-1185">Reference proteome</keyword>
<keyword evidence="1" id="KW-0175">Coiled coil</keyword>
<dbReference type="OrthoDB" id="1205007at2"/>
<gene>
    <name evidence="2" type="ORF">LPB136_13435</name>
</gene>
<dbReference type="STRING" id="1850252.LPB136_13435"/>
<protein>
    <submittedName>
        <fullName evidence="2">Uncharacterized protein</fullName>
    </submittedName>
</protein>
<evidence type="ECO:0000313" key="2">
    <source>
        <dbReference type="EMBL" id="APG66313.1"/>
    </source>
</evidence>